<evidence type="ECO:0000256" key="1">
    <source>
        <dbReference type="ARBA" id="ARBA00022603"/>
    </source>
</evidence>
<dbReference type="Proteomes" id="UP001296706">
    <property type="component" value="Unassembled WGS sequence"/>
</dbReference>
<dbReference type="PANTHER" id="PTHR43167:SF1">
    <property type="entry name" value="PUTATIVE (AFU_ORTHOLOGUE AFUA_6G01830)-RELATED"/>
    <property type="match status" value="1"/>
</dbReference>
<dbReference type="RefSeq" id="WP_169393668.1">
    <property type="nucleotide sequence ID" value="NZ_BAAAJH010000016.1"/>
</dbReference>
<dbReference type="SUPFAM" id="SSF53335">
    <property type="entry name" value="S-adenosyl-L-methionine-dependent methyltransferases"/>
    <property type="match status" value="1"/>
</dbReference>
<dbReference type="InterPro" id="IPR029063">
    <property type="entry name" value="SAM-dependent_MTases_sf"/>
</dbReference>
<dbReference type="Gene3D" id="3.40.50.150">
    <property type="entry name" value="Vaccinia Virus protein VP39"/>
    <property type="match status" value="1"/>
</dbReference>
<organism evidence="4 5">
    <name type="scientific">Pseudonocardia xinjiangensis</name>
    <dbReference type="NCBI Taxonomy" id="75289"/>
    <lineage>
        <taxon>Bacteria</taxon>
        <taxon>Bacillati</taxon>
        <taxon>Actinomycetota</taxon>
        <taxon>Actinomycetes</taxon>
        <taxon>Pseudonocardiales</taxon>
        <taxon>Pseudonocardiaceae</taxon>
        <taxon>Pseudonocardia</taxon>
    </lineage>
</organism>
<sequence>MEPDLRELLGELEEFGSANDASTDDRSRRMLNITHDTGVFLALLVKATGSRNVLEIGTSNGYSTLWLADAVGAEGSVTTVEKAPSKIALARQNFARAGLESRIRQVEGDAGDVIRSAGDAGYDFVFLDSDRDQYVGWWSDLRRIVAPGRLIVVDNAISHAHQLVDFTEAVGAAAGYLSSLSPIGNGELVILKEG</sequence>
<reference evidence="4 5" key="1">
    <citation type="submission" date="2020-04" db="EMBL/GenBank/DDBJ databases">
        <authorList>
            <person name="Klaysubun C."/>
            <person name="Duangmal K."/>
            <person name="Lipun K."/>
        </authorList>
    </citation>
    <scope>NUCLEOTIDE SEQUENCE [LARGE SCALE GENOMIC DNA]</scope>
    <source>
        <strain evidence="4 5">JCM 11839</strain>
    </source>
</reference>
<dbReference type="CDD" id="cd02440">
    <property type="entry name" value="AdoMet_MTases"/>
    <property type="match status" value="1"/>
</dbReference>
<gene>
    <name evidence="4" type="ORF">HF577_00410</name>
</gene>
<keyword evidence="5" id="KW-1185">Reference proteome</keyword>
<keyword evidence="1" id="KW-0489">Methyltransferase</keyword>
<dbReference type="Pfam" id="PF01596">
    <property type="entry name" value="Methyltransf_3"/>
    <property type="match status" value="1"/>
</dbReference>
<dbReference type="EMBL" id="JAAXKY010000001">
    <property type="protein sequence ID" value="NMH75596.1"/>
    <property type="molecule type" value="Genomic_DNA"/>
</dbReference>
<dbReference type="PROSITE" id="PS51682">
    <property type="entry name" value="SAM_OMT_I"/>
    <property type="match status" value="1"/>
</dbReference>
<protein>
    <submittedName>
        <fullName evidence="4">O-methyltransferase</fullName>
    </submittedName>
</protein>
<keyword evidence="2" id="KW-0808">Transferase</keyword>
<dbReference type="PANTHER" id="PTHR43167">
    <property type="entry name" value="PUTATIVE (AFU_ORTHOLOGUE AFUA_6G01830)-RELATED"/>
    <property type="match status" value="1"/>
</dbReference>
<comment type="caution">
    <text evidence="4">The sequence shown here is derived from an EMBL/GenBank/DDBJ whole genome shotgun (WGS) entry which is preliminary data.</text>
</comment>
<evidence type="ECO:0000256" key="3">
    <source>
        <dbReference type="ARBA" id="ARBA00022691"/>
    </source>
</evidence>
<name>A0ABX1R8T1_9PSEU</name>
<dbReference type="InterPro" id="IPR002935">
    <property type="entry name" value="SAM_O-MeTrfase"/>
</dbReference>
<accession>A0ABX1R8T1</accession>
<keyword evidence="3" id="KW-0949">S-adenosyl-L-methionine</keyword>
<evidence type="ECO:0000256" key="2">
    <source>
        <dbReference type="ARBA" id="ARBA00022679"/>
    </source>
</evidence>
<evidence type="ECO:0000313" key="5">
    <source>
        <dbReference type="Proteomes" id="UP001296706"/>
    </source>
</evidence>
<proteinExistence type="predicted"/>
<evidence type="ECO:0000313" key="4">
    <source>
        <dbReference type="EMBL" id="NMH75596.1"/>
    </source>
</evidence>